<comment type="caution">
    <text evidence="1">The sequence shown here is derived from an EMBL/GenBank/DDBJ whole genome shotgun (WGS) entry which is preliminary data.</text>
</comment>
<organism evidence="1 2">
    <name type="scientific">Bacillus songklensis</name>
    <dbReference type="NCBI Taxonomy" id="1069116"/>
    <lineage>
        <taxon>Bacteria</taxon>
        <taxon>Bacillati</taxon>
        <taxon>Bacillota</taxon>
        <taxon>Bacilli</taxon>
        <taxon>Bacillales</taxon>
        <taxon>Bacillaceae</taxon>
        <taxon>Bacillus</taxon>
    </lineage>
</organism>
<gene>
    <name evidence="1" type="ORF">ACFOU2_07555</name>
</gene>
<name>A0ABV8B176_9BACI</name>
<protein>
    <submittedName>
        <fullName evidence="1">Uncharacterized protein</fullName>
    </submittedName>
</protein>
<accession>A0ABV8B176</accession>
<dbReference type="EMBL" id="JBHRZT010000026">
    <property type="protein sequence ID" value="MFC3883384.1"/>
    <property type="molecule type" value="Genomic_DNA"/>
</dbReference>
<sequence length="47" mass="5248">MLELLTEELLFSSVGRSEMTERLGAAAGQFQRAIYTFLYTKKGPSCC</sequence>
<reference evidence="2" key="1">
    <citation type="journal article" date="2019" name="Int. J. Syst. Evol. Microbiol.">
        <title>The Global Catalogue of Microorganisms (GCM) 10K type strain sequencing project: providing services to taxonomists for standard genome sequencing and annotation.</title>
        <authorList>
            <consortium name="The Broad Institute Genomics Platform"/>
            <consortium name="The Broad Institute Genome Sequencing Center for Infectious Disease"/>
            <person name="Wu L."/>
            <person name="Ma J."/>
        </authorList>
    </citation>
    <scope>NUCLEOTIDE SEQUENCE [LARGE SCALE GENOMIC DNA]</scope>
    <source>
        <strain evidence="2">CCUG 61889</strain>
    </source>
</reference>
<dbReference type="Proteomes" id="UP001595752">
    <property type="component" value="Unassembled WGS sequence"/>
</dbReference>
<evidence type="ECO:0000313" key="2">
    <source>
        <dbReference type="Proteomes" id="UP001595752"/>
    </source>
</evidence>
<proteinExistence type="predicted"/>
<evidence type="ECO:0000313" key="1">
    <source>
        <dbReference type="EMBL" id="MFC3883384.1"/>
    </source>
</evidence>
<keyword evidence="2" id="KW-1185">Reference proteome</keyword>